<name>A0ABQ2F3M9_9MICO</name>
<protein>
    <submittedName>
        <fullName evidence="1">Uncharacterized protein</fullName>
    </submittedName>
</protein>
<organism evidence="1 2">
    <name type="scientific">Ornithinimicrobium pekingense</name>
    <dbReference type="NCBI Taxonomy" id="384677"/>
    <lineage>
        <taxon>Bacteria</taxon>
        <taxon>Bacillati</taxon>
        <taxon>Actinomycetota</taxon>
        <taxon>Actinomycetes</taxon>
        <taxon>Micrococcales</taxon>
        <taxon>Ornithinimicrobiaceae</taxon>
        <taxon>Ornithinimicrobium</taxon>
    </lineage>
</organism>
<keyword evidence="2" id="KW-1185">Reference proteome</keyword>
<dbReference type="Proteomes" id="UP000662111">
    <property type="component" value="Unassembled WGS sequence"/>
</dbReference>
<proteinExistence type="predicted"/>
<dbReference type="EMBL" id="BMLB01000001">
    <property type="protein sequence ID" value="GGK58822.1"/>
    <property type="molecule type" value="Genomic_DNA"/>
</dbReference>
<accession>A0ABQ2F3M9</accession>
<evidence type="ECO:0000313" key="1">
    <source>
        <dbReference type="EMBL" id="GGK58822.1"/>
    </source>
</evidence>
<evidence type="ECO:0000313" key="2">
    <source>
        <dbReference type="Proteomes" id="UP000662111"/>
    </source>
</evidence>
<reference evidence="2" key="1">
    <citation type="journal article" date="2019" name="Int. J. Syst. Evol. Microbiol.">
        <title>The Global Catalogue of Microorganisms (GCM) 10K type strain sequencing project: providing services to taxonomists for standard genome sequencing and annotation.</title>
        <authorList>
            <consortium name="The Broad Institute Genomics Platform"/>
            <consortium name="The Broad Institute Genome Sequencing Center for Infectious Disease"/>
            <person name="Wu L."/>
            <person name="Ma J."/>
        </authorList>
    </citation>
    <scope>NUCLEOTIDE SEQUENCE [LARGE SCALE GENOMIC DNA]</scope>
    <source>
        <strain evidence="2">CGMCC 1.5362</strain>
    </source>
</reference>
<gene>
    <name evidence="1" type="ORF">GCM10011509_04010</name>
</gene>
<comment type="caution">
    <text evidence="1">The sequence shown here is derived from an EMBL/GenBank/DDBJ whole genome shotgun (WGS) entry which is preliminary data.</text>
</comment>
<sequence length="85" mass="9093">MWRRSIPEVLKAALTRRDASRLSPGWEENTSRTSSWCSTVAGTATSRDLSVTAMSHCQGTGAVRTCRTGAGPPWQARGRGASWGG</sequence>